<dbReference type="InterPro" id="IPR038664">
    <property type="entry name" value="Gar1/Naf1_Cbf5-bd_sf"/>
</dbReference>
<comment type="similarity">
    <text evidence="2">Belongs to the NAF1 family.</text>
</comment>
<protein>
    <recommendedName>
        <fullName evidence="3">H/ACA ribonucleoprotein complex non-core subunit NAF1</fullName>
    </recommendedName>
</protein>
<dbReference type="Pfam" id="PF04410">
    <property type="entry name" value="Gar1"/>
    <property type="match status" value="1"/>
</dbReference>
<evidence type="ECO:0000256" key="7">
    <source>
        <dbReference type="ARBA" id="ARBA00022884"/>
    </source>
</evidence>
<keyword evidence="5" id="KW-0698">rRNA processing</keyword>
<feature type="region of interest" description="Disordered" evidence="9">
    <location>
        <begin position="128"/>
        <end position="218"/>
    </location>
</feature>
<proteinExistence type="inferred from homology"/>
<reference evidence="10 11" key="1">
    <citation type="submission" date="2015-07" db="EMBL/GenBank/DDBJ databases">
        <title>The genome of Habropoda laboriosa.</title>
        <authorList>
            <person name="Pan H."/>
            <person name="Kapheim K."/>
        </authorList>
    </citation>
    <scope>NUCLEOTIDE SEQUENCE [LARGE SCALE GENOMIC DNA]</scope>
    <source>
        <strain evidence="10">0110345459</strain>
    </source>
</reference>
<keyword evidence="11" id="KW-1185">Reference proteome</keyword>
<evidence type="ECO:0000256" key="3">
    <source>
        <dbReference type="ARBA" id="ARBA00021438"/>
    </source>
</evidence>
<evidence type="ECO:0000313" key="11">
    <source>
        <dbReference type="Proteomes" id="UP000053825"/>
    </source>
</evidence>
<dbReference type="PANTHER" id="PTHR31633">
    <property type="entry name" value="H/ACA RIBONUCLEOPROTEIN COMPLEX NON-CORE SUBUNIT NAF1"/>
    <property type="match status" value="1"/>
</dbReference>
<dbReference type="Gene3D" id="2.40.10.230">
    <property type="entry name" value="Probable tRNA pseudouridine synthase domain"/>
    <property type="match status" value="1"/>
</dbReference>
<dbReference type="GO" id="GO:0003723">
    <property type="term" value="F:RNA binding"/>
    <property type="evidence" value="ECO:0007669"/>
    <property type="project" value="UniProtKB-KW"/>
</dbReference>
<gene>
    <name evidence="10" type="ORF">WH47_10054</name>
</gene>
<dbReference type="PANTHER" id="PTHR31633:SF1">
    <property type="entry name" value="H_ACA RIBONUCLEOPROTEIN COMPLEX NON-CORE SUBUNIT NAF1"/>
    <property type="match status" value="1"/>
</dbReference>
<sequence length="563" mass="63794">MDTNEVIIEKIIANGGTIDEFKEHTSKIEENNDVPSTIENFSLLCKENIQNNVDKVSQITDDCEVILSDENVETKENCNKKDNTNHLLFEKLKQKDDVHIVHEENVVSAVQKNDKMSSLVSIAVEYGNSDSETEDNSNQNECDNKQSKQLQGVHMQTYRQNIEASVSEESDSEDDFTSSSDSSIISQPNESDSDDSSNKRSKGNKLREQKNNEIKNELDDLPPIEDLKISVPEVLCDPLGEVAWMVEQLVVVKPKSGKPTLNLDTILFVEKGQRALGKIFDVFGQVSEPHYCVRFNSSEHIKQYDVKVGMTVYYCPNTEYTSLVFLHELMKIKGIDATADEPPEFSDDEEERAYYEKLKAKQANNINEMDIPSKRKRTSKPTTGWQSNHPWNRTTKKYRKGYYPRSDRQFCSMQTENQTQNIWSHPYQNNSEQYGPGAYSMQAVQYMNHNVNSVKPNFYGPHNYYNEDSMATSSNSRGSFNTCPRVSPGYLPFYNSPTNLRFQNANMSWQPHMPQVPVRMKIPWLPLPPPPPPPTTLSSDPPPSTSSSDPPPSTSSSGSPPPT</sequence>
<evidence type="ECO:0000256" key="2">
    <source>
        <dbReference type="ARBA" id="ARBA00009801"/>
    </source>
</evidence>
<feature type="compositionally biased region" description="Low complexity" evidence="9">
    <location>
        <begin position="177"/>
        <end position="186"/>
    </location>
</feature>
<evidence type="ECO:0000256" key="4">
    <source>
        <dbReference type="ARBA" id="ARBA00022517"/>
    </source>
</evidence>
<dbReference type="FunFam" id="2.40.10.230:FF:000002">
    <property type="entry name" value="H/ACA ribonucleoprotein complex non-core subunit NAF1"/>
    <property type="match status" value="1"/>
</dbReference>
<dbReference type="GO" id="GO:0006364">
    <property type="term" value="P:rRNA processing"/>
    <property type="evidence" value="ECO:0007669"/>
    <property type="project" value="UniProtKB-KW"/>
</dbReference>
<dbReference type="InterPro" id="IPR009000">
    <property type="entry name" value="Transl_B-barrel_sf"/>
</dbReference>
<dbReference type="OrthoDB" id="21550at2759"/>
<evidence type="ECO:0000256" key="8">
    <source>
        <dbReference type="ARBA" id="ARBA00023242"/>
    </source>
</evidence>
<dbReference type="GO" id="GO:0043489">
    <property type="term" value="P:RNA stabilization"/>
    <property type="evidence" value="ECO:0007669"/>
    <property type="project" value="UniProtKB-ARBA"/>
</dbReference>
<evidence type="ECO:0000256" key="9">
    <source>
        <dbReference type="SAM" id="MobiDB-lite"/>
    </source>
</evidence>
<dbReference type="SUPFAM" id="SSF50447">
    <property type="entry name" value="Translation proteins"/>
    <property type="match status" value="1"/>
</dbReference>
<dbReference type="AlphaFoldDB" id="A0A0L7R3K9"/>
<dbReference type="STRING" id="597456.A0A0L7R3K9"/>
<keyword evidence="7" id="KW-0694">RNA-binding</keyword>
<evidence type="ECO:0000313" key="10">
    <source>
        <dbReference type="EMBL" id="KOC65475.1"/>
    </source>
</evidence>
<organism evidence="10 11">
    <name type="scientific">Habropoda laboriosa</name>
    <dbReference type="NCBI Taxonomy" id="597456"/>
    <lineage>
        <taxon>Eukaryota</taxon>
        <taxon>Metazoa</taxon>
        <taxon>Ecdysozoa</taxon>
        <taxon>Arthropoda</taxon>
        <taxon>Hexapoda</taxon>
        <taxon>Insecta</taxon>
        <taxon>Pterygota</taxon>
        <taxon>Neoptera</taxon>
        <taxon>Endopterygota</taxon>
        <taxon>Hymenoptera</taxon>
        <taxon>Apocrita</taxon>
        <taxon>Aculeata</taxon>
        <taxon>Apoidea</taxon>
        <taxon>Anthophila</taxon>
        <taxon>Apidae</taxon>
        <taxon>Habropoda</taxon>
    </lineage>
</organism>
<feature type="compositionally biased region" description="Pro residues" evidence="9">
    <location>
        <begin position="525"/>
        <end position="563"/>
    </location>
</feature>
<keyword evidence="4" id="KW-0690">Ribosome biogenesis</keyword>
<dbReference type="GO" id="GO:0001522">
    <property type="term" value="P:pseudouridine synthesis"/>
    <property type="evidence" value="ECO:0007669"/>
    <property type="project" value="InterPro"/>
</dbReference>
<feature type="compositionally biased region" description="Basic and acidic residues" evidence="9">
    <location>
        <begin position="205"/>
        <end position="218"/>
    </location>
</feature>
<dbReference type="GO" id="GO:0000493">
    <property type="term" value="P:box H/ACA snoRNP assembly"/>
    <property type="evidence" value="ECO:0007669"/>
    <property type="project" value="InterPro"/>
</dbReference>
<name>A0A0L7R3K9_9HYME</name>
<feature type="compositionally biased region" description="Acidic residues" evidence="9">
    <location>
        <begin position="166"/>
        <end position="176"/>
    </location>
</feature>
<dbReference type="GO" id="GO:0005634">
    <property type="term" value="C:nucleus"/>
    <property type="evidence" value="ECO:0007669"/>
    <property type="project" value="UniProtKB-SubCell"/>
</dbReference>
<keyword evidence="8" id="KW-0539">Nucleus</keyword>
<comment type="subcellular location">
    <subcellularLocation>
        <location evidence="1">Nucleus</location>
    </subcellularLocation>
</comment>
<evidence type="ECO:0000256" key="1">
    <source>
        <dbReference type="ARBA" id="ARBA00004123"/>
    </source>
</evidence>
<keyword evidence="10" id="KW-0687">Ribonucleoprotein</keyword>
<dbReference type="EMBL" id="KQ414663">
    <property type="protein sequence ID" value="KOC65475.1"/>
    <property type="molecule type" value="Genomic_DNA"/>
</dbReference>
<dbReference type="Proteomes" id="UP000053825">
    <property type="component" value="Unassembled WGS sequence"/>
</dbReference>
<dbReference type="InterPro" id="IPR040309">
    <property type="entry name" value="Naf1"/>
</dbReference>
<accession>A0A0L7R3K9</accession>
<feature type="region of interest" description="Disordered" evidence="9">
    <location>
        <begin position="524"/>
        <end position="563"/>
    </location>
</feature>
<dbReference type="GO" id="GO:0005732">
    <property type="term" value="C:sno(s)RNA-containing ribonucleoprotein complex"/>
    <property type="evidence" value="ECO:0007669"/>
    <property type="project" value="InterPro"/>
</dbReference>
<keyword evidence="6" id="KW-0597">Phosphoprotein</keyword>
<evidence type="ECO:0000256" key="6">
    <source>
        <dbReference type="ARBA" id="ARBA00022553"/>
    </source>
</evidence>
<evidence type="ECO:0000256" key="5">
    <source>
        <dbReference type="ARBA" id="ARBA00022552"/>
    </source>
</evidence>
<dbReference type="InterPro" id="IPR007504">
    <property type="entry name" value="H/ACA_rnp_Gar1/Naf1"/>
</dbReference>